<dbReference type="AlphaFoldDB" id="A0AAW0DXU1"/>
<evidence type="ECO:0000256" key="2">
    <source>
        <dbReference type="SAM" id="SignalP"/>
    </source>
</evidence>
<evidence type="ECO:0000256" key="1">
    <source>
        <dbReference type="SAM" id="MobiDB-lite"/>
    </source>
</evidence>
<gene>
    <name evidence="3" type="ORF">R3P38DRAFT_1376599</name>
</gene>
<keyword evidence="2" id="KW-0732">Signal</keyword>
<sequence>MQLPQAHLVVLAACTLSVSLVSGHASRRGEPNRDPFGGGGLNATAINNATNTPDPIVVRLCLSPFFTLTCPPCTCSPQYRSPPASSMPPLPLCHPQSIR</sequence>
<feature type="chain" id="PRO_5043844287" description="Secreted protein" evidence="2">
    <location>
        <begin position="24"/>
        <end position="99"/>
    </location>
</feature>
<dbReference type="Proteomes" id="UP001362999">
    <property type="component" value="Unassembled WGS sequence"/>
</dbReference>
<evidence type="ECO:0008006" key="5">
    <source>
        <dbReference type="Google" id="ProtNLM"/>
    </source>
</evidence>
<evidence type="ECO:0000313" key="3">
    <source>
        <dbReference type="EMBL" id="KAK7056115.1"/>
    </source>
</evidence>
<name>A0AAW0DXU1_9AGAR</name>
<reference evidence="3 4" key="1">
    <citation type="journal article" date="2024" name="J Genomics">
        <title>Draft genome sequencing and assembly of Favolaschia claudopus CIRM-BRFM 2984 isolated from oak limbs.</title>
        <authorList>
            <person name="Navarro D."/>
            <person name="Drula E."/>
            <person name="Chaduli D."/>
            <person name="Cazenave R."/>
            <person name="Ahrendt S."/>
            <person name="Wang J."/>
            <person name="Lipzen A."/>
            <person name="Daum C."/>
            <person name="Barry K."/>
            <person name="Grigoriev I.V."/>
            <person name="Favel A."/>
            <person name="Rosso M.N."/>
            <person name="Martin F."/>
        </authorList>
    </citation>
    <scope>NUCLEOTIDE SEQUENCE [LARGE SCALE GENOMIC DNA]</scope>
    <source>
        <strain evidence="3 4">CIRM-BRFM 2984</strain>
    </source>
</reference>
<accession>A0AAW0DXU1</accession>
<protein>
    <recommendedName>
        <fullName evidence="5">Secreted protein</fullName>
    </recommendedName>
</protein>
<keyword evidence="4" id="KW-1185">Reference proteome</keyword>
<comment type="caution">
    <text evidence="3">The sequence shown here is derived from an EMBL/GenBank/DDBJ whole genome shotgun (WGS) entry which is preliminary data.</text>
</comment>
<organism evidence="3 4">
    <name type="scientific">Favolaschia claudopus</name>
    <dbReference type="NCBI Taxonomy" id="2862362"/>
    <lineage>
        <taxon>Eukaryota</taxon>
        <taxon>Fungi</taxon>
        <taxon>Dikarya</taxon>
        <taxon>Basidiomycota</taxon>
        <taxon>Agaricomycotina</taxon>
        <taxon>Agaricomycetes</taxon>
        <taxon>Agaricomycetidae</taxon>
        <taxon>Agaricales</taxon>
        <taxon>Marasmiineae</taxon>
        <taxon>Mycenaceae</taxon>
        <taxon>Favolaschia</taxon>
    </lineage>
</organism>
<feature type="region of interest" description="Disordered" evidence="1">
    <location>
        <begin position="24"/>
        <end position="45"/>
    </location>
</feature>
<feature type="signal peptide" evidence="2">
    <location>
        <begin position="1"/>
        <end position="23"/>
    </location>
</feature>
<dbReference type="EMBL" id="JAWWNJ010000005">
    <property type="protein sequence ID" value="KAK7056115.1"/>
    <property type="molecule type" value="Genomic_DNA"/>
</dbReference>
<evidence type="ECO:0000313" key="4">
    <source>
        <dbReference type="Proteomes" id="UP001362999"/>
    </source>
</evidence>
<feature type="region of interest" description="Disordered" evidence="1">
    <location>
        <begin position="79"/>
        <end position="99"/>
    </location>
</feature>
<proteinExistence type="predicted"/>